<dbReference type="Proteomes" id="UP000237749">
    <property type="component" value="Unassembled WGS sequence"/>
</dbReference>
<evidence type="ECO:0000313" key="1">
    <source>
        <dbReference type="EMBL" id="PPK75532.1"/>
    </source>
</evidence>
<dbReference type="RefSeq" id="WP_104439716.1">
    <property type="nucleotide sequence ID" value="NZ_PTJA01000020.1"/>
</dbReference>
<protein>
    <submittedName>
        <fullName evidence="1">Uncharacterized protein</fullName>
    </submittedName>
</protein>
<proteinExistence type="predicted"/>
<dbReference type="EMBL" id="PTJA01000020">
    <property type="protein sequence ID" value="PPK75532.1"/>
    <property type="molecule type" value="Genomic_DNA"/>
</dbReference>
<dbReference type="OrthoDB" id="2040040at2"/>
<accession>A0A2S6HDJ6</accession>
<organism evidence="1 2">
    <name type="scientific">Lacrimispora xylanisolvens</name>
    <dbReference type="NCBI Taxonomy" id="384636"/>
    <lineage>
        <taxon>Bacteria</taxon>
        <taxon>Bacillati</taxon>
        <taxon>Bacillota</taxon>
        <taxon>Clostridia</taxon>
        <taxon>Lachnospirales</taxon>
        <taxon>Lachnospiraceae</taxon>
        <taxon>Lacrimispora</taxon>
    </lineage>
</organism>
<gene>
    <name evidence="1" type="ORF">BXY41_12066</name>
</gene>
<evidence type="ECO:0000313" key="2">
    <source>
        <dbReference type="Proteomes" id="UP000237749"/>
    </source>
</evidence>
<name>A0A2S6HDJ6_9FIRM</name>
<reference evidence="1 2" key="1">
    <citation type="submission" date="2018-02" db="EMBL/GenBank/DDBJ databases">
        <title>Genomic Encyclopedia of Archaeal and Bacterial Type Strains, Phase II (KMG-II): from individual species to whole genera.</title>
        <authorList>
            <person name="Goeker M."/>
        </authorList>
    </citation>
    <scope>NUCLEOTIDE SEQUENCE [LARGE SCALE GENOMIC DNA]</scope>
    <source>
        <strain evidence="1 2">DSM 3808</strain>
    </source>
</reference>
<dbReference type="AlphaFoldDB" id="A0A2S6HDJ6"/>
<sequence length="211" mass="25288">MICNEKRKQLLEDMNRPDRFWREYTFNKDAPNSALLQESKEEIIEKSIQTAMVMYKKYMKAYAGCSPEEWPARFSLEVEHRYYYEQYEIQKYIALYLPLKKTIVLQHKALNKVQEFIVQNDLCDMFSEEEMRHIAMYHEIFHHIETITPEIYTASRMIKKRLFWVFSYNTSCIAASEVAAVEFSRLMSQSDCHPCVYERLLDMALNDGRLN</sequence>
<keyword evidence="2" id="KW-1185">Reference proteome</keyword>
<comment type="caution">
    <text evidence="1">The sequence shown here is derived from an EMBL/GenBank/DDBJ whole genome shotgun (WGS) entry which is preliminary data.</text>
</comment>